<reference evidence="2" key="1">
    <citation type="journal article" date="2014" name="Microb. Cell Fact.">
        <title>Exploiting Issatchenkia orientalis SD108 for succinic acid production.</title>
        <authorList>
            <person name="Xiao H."/>
            <person name="Shao Z."/>
            <person name="Jiang Y."/>
            <person name="Dole S."/>
            <person name="Zhao H."/>
        </authorList>
    </citation>
    <scope>NUCLEOTIDE SEQUENCE [LARGE SCALE GENOMIC DNA]</scope>
    <source>
        <strain evidence="2">SD108</strain>
    </source>
</reference>
<dbReference type="AlphaFoldDB" id="A0A099NQY0"/>
<comment type="caution">
    <text evidence="1">The sequence shown here is derived from an EMBL/GenBank/DDBJ whole genome shotgun (WGS) entry which is preliminary data.</text>
</comment>
<accession>A0A099NQY0</accession>
<protein>
    <submittedName>
        <fullName evidence="1">Uncharacterized protein</fullName>
    </submittedName>
</protein>
<organism evidence="1 2">
    <name type="scientific">Pichia kudriavzevii</name>
    <name type="common">Yeast</name>
    <name type="synonym">Issatchenkia orientalis</name>
    <dbReference type="NCBI Taxonomy" id="4909"/>
    <lineage>
        <taxon>Eukaryota</taxon>
        <taxon>Fungi</taxon>
        <taxon>Dikarya</taxon>
        <taxon>Ascomycota</taxon>
        <taxon>Saccharomycotina</taxon>
        <taxon>Pichiomycetes</taxon>
        <taxon>Pichiales</taxon>
        <taxon>Pichiaceae</taxon>
        <taxon>Pichia</taxon>
    </lineage>
</organism>
<dbReference type="Proteomes" id="UP000029867">
    <property type="component" value="Unassembled WGS sequence"/>
</dbReference>
<proteinExistence type="predicted"/>
<dbReference type="EMBL" id="JQFK01001151">
    <property type="protein sequence ID" value="KGK34920.1"/>
    <property type="molecule type" value="Genomic_DNA"/>
</dbReference>
<dbReference type="HOGENOM" id="CLU_3430988_0_0_1"/>
<gene>
    <name evidence="1" type="ORF">JL09_g5931</name>
</gene>
<sequence>MGQHSHKETVGDTVIDIN</sequence>
<name>A0A099NQY0_PICKU</name>
<evidence type="ECO:0000313" key="1">
    <source>
        <dbReference type="EMBL" id="KGK34920.1"/>
    </source>
</evidence>
<evidence type="ECO:0000313" key="2">
    <source>
        <dbReference type="Proteomes" id="UP000029867"/>
    </source>
</evidence>